<accession>A0A382WEX7</accession>
<organism evidence="1">
    <name type="scientific">marine metagenome</name>
    <dbReference type="NCBI Taxonomy" id="408172"/>
    <lineage>
        <taxon>unclassified sequences</taxon>
        <taxon>metagenomes</taxon>
        <taxon>ecological metagenomes</taxon>
    </lineage>
</organism>
<dbReference type="PANTHER" id="PTHR22901:SF0">
    <property type="entry name" value="SIALATE O-ACETYLESTERASE"/>
    <property type="match status" value="1"/>
</dbReference>
<proteinExistence type="predicted"/>
<dbReference type="SUPFAM" id="SSF52266">
    <property type="entry name" value="SGNH hydrolase"/>
    <property type="match status" value="1"/>
</dbReference>
<gene>
    <name evidence="1" type="ORF">METZ01_LOCUS409525</name>
</gene>
<evidence type="ECO:0000313" key="1">
    <source>
        <dbReference type="EMBL" id="SVD56671.1"/>
    </source>
</evidence>
<dbReference type="AlphaFoldDB" id="A0A382WEX7"/>
<protein>
    <recommendedName>
        <fullName evidence="2">Sialate O-acetylesterase domain-containing protein</fullName>
    </recommendedName>
</protein>
<dbReference type="GO" id="GO:0001681">
    <property type="term" value="F:sialate O-acetylesterase activity"/>
    <property type="evidence" value="ECO:0007669"/>
    <property type="project" value="InterPro"/>
</dbReference>
<reference evidence="1" key="1">
    <citation type="submission" date="2018-05" db="EMBL/GenBank/DDBJ databases">
        <authorList>
            <person name="Lanie J.A."/>
            <person name="Ng W.-L."/>
            <person name="Kazmierczak K.M."/>
            <person name="Andrzejewski T.M."/>
            <person name="Davidsen T.M."/>
            <person name="Wayne K.J."/>
            <person name="Tettelin H."/>
            <person name="Glass J.I."/>
            <person name="Rusch D."/>
            <person name="Podicherti R."/>
            <person name="Tsui H.-C.T."/>
            <person name="Winkler M.E."/>
        </authorList>
    </citation>
    <scope>NUCLEOTIDE SEQUENCE</scope>
</reference>
<sequence length="212" mass="23876">MKTIISISRNRKKEMKLIPSIFIAIALVSSATAQDAEELRFSRIISDNMVLQQQKPITLWGWAKPDAEVKVTMTQDANLGKSTVIKLGEPSDAGQDNDAYTVTMRYVEKNPPKLETRTLKAQAGRDGRWSVQFPSAKASFKPTWLIAESGQQMIVVQNVLIGEIWLCAGQSNMGWGNFNRKDREAASADFPGLRYIAWEDSWYKPLPDVRKK</sequence>
<dbReference type="GO" id="GO:0005975">
    <property type="term" value="P:carbohydrate metabolic process"/>
    <property type="evidence" value="ECO:0007669"/>
    <property type="project" value="TreeGrafter"/>
</dbReference>
<name>A0A382WEX7_9ZZZZ</name>
<dbReference type="EMBL" id="UINC01158886">
    <property type="protein sequence ID" value="SVD56671.1"/>
    <property type="molecule type" value="Genomic_DNA"/>
</dbReference>
<dbReference type="PANTHER" id="PTHR22901">
    <property type="entry name" value="SIALATE O-ACETYLESTERASE"/>
    <property type="match status" value="1"/>
</dbReference>
<dbReference type="InterPro" id="IPR039329">
    <property type="entry name" value="SIAE"/>
</dbReference>
<feature type="non-terminal residue" evidence="1">
    <location>
        <position position="212"/>
    </location>
</feature>
<evidence type="ECO:0008006" key="2">
    <source>
        <dbReference type="Google" id="ProtNLM"/>
    </source>
</evidence>